<evidence type="ECO:0000256" key="7">
    <source>
        <dbReference type="ARBA" id="ARBA00031257"/>
    </source>
</evidence>
<feature type="compositionally biased region" description="Basic and acidic residues" evidence="9">
    <location>
        <begin position="260"/>
        <end position="313"/>
    </location>
</feature>
<organism evidence="10 11">
    <name type="scientific">Microdochium bolleyi</name>
    <dbReference type="NCBI Taxonomy" id="196109"/>
    <lineage>
        <taxon>Eukaryota</taxon>
        <taxon>Fungi</taxon>
        <taxon>Dikarya</taxon>
        <taxon>Ascomycota</taxon>
        <taxon>Pezizomycotina</taxon>
        <taxon>Sordariomycetes</taxon>
        <taxon>Xylariomycetidae</taxon>
        <taxon>Xylariales</taxon>
        <taxon>Microdochiaceae</taxon>
        <taxon>Microdochium</taxon>
    </lineage>
</organism>
<proteinExistence type="inferred from homology"/>
<evidence type="ECO:0000256" key="2">
    <source>
        <dbReference type="ARBA" id="ARBA00009626"/>
    </source>
</evidence>
<accession>A0A136ITT1</accession>
<feature type="compositionally biased region" description="Low complexity" evidence="9">
    <location>
        <begin position="155"/>
        <end position="168"/>
    </location>
</feature>
<keyword evidence="6 8" id="KW-0539">Nucleus</keyword>
<protein>
    <recommendedName>
        <fullName evidence="3 8">Mediator of RNA polymerase II transcription subunit 4</fullName>
    </recommendedName>
    <alternativeName>
        <fullName evidence="7 8">Mediator complex subunit 4</fullName>
    </alternativeName>
</protein>
<feature type="region of interest" description="Disordered" evidence="9">
    <location>
        <begin position="249"/>
        <end position="350"/>
    </location>
</feature>
<reference evidence="11" key="1">
    <citation type="submission" date="2016-02" db="EMBL/GenBank/DDBJ databases">
        <title>Draft genome sequence of Microdochium bolleyi, a fungal endophyte of beachgrass.</title>
        <authorList>
            <consortium name="DOE Joint Genome Institute"/>
            <person name="David A.S."/>
            <person name="May G."/>
            <person name="Haridas S."/>
            <person name="Lim J."/>
            <person name="Wang M."/>
            <person name="Labutti K."/>
            <person name="Lipzen A."/>
            <person name="Barry K."/>
            <person name="Grigoriev I.V."/>
        </authorList>
    </citation>
    <scope>NUCLEOTIDE SEQUENCE [LARGE SCALE GENOMIC DNA]</scope>
    <source>
        <strain evidence="11">J235TASD1</strain>
    </source>
</reference>
<dbReference type="EMBL" id="KQ964259">
    <property type="protein sequence ID" value="KXJ88315.1"/>
    <property type="molecule type" value="Genomic_DNA"/>
</dbReference>
<comment type="subunit">
    <text evidence="8">Component of the Mediator complex.</text>
</comment>
<feature type="compositionally biased region" description="Polar residues" evidence="9">
    <location>
        <begin position="184"/>
        <end position="203"/>
    </location>
</feature>
<dbReference type="InParanoid" id="A0A136ITT1"/>
<gene>
    <name evidence="8" type="primary">MED4</name>
    <name evidence="10" type="ORF">Micbo1qcDRAFT_236068</name>
</gene>
<dbReference type="Pfam" id="PF10018">
    <property type="entry name" value="Med4"/>
    <property type="match status" value="1"/>
</dbReference>
<dbReference type="Proteomes" id="UP000070501">
    <property type="component" value="Unassembled WGS sequence"/>
</dbReference>
<keyword evidence="5 8" id="KW-0804">Transcription</keyword>
<dbReference type="GO" id="GO:0016592">
    <property type="term" value="C:mediator complex"/>
    <property type="evidence" value="ECO:0007669"/>
    <property type="project" value="InterPro"/>
</dbReference>
<dbReference type="STRING" id="196109.A0A136ITT1"/>
<comment type="similarity">
    <text evidence="2 8">Belongs to the Mediator complex subunit 4 family.</text>
</comment>
<evidence type="ECO:0000256" key="3">
    <source>
        <dbReference type="ARBA" id="ARBA00020629"/>
    </source>
</evidence>
<keyword evidence="10" id="KW-0675">Receptor</keyword>
<dbReference type="GO" id="GO:0070847">
    <property type="term" value="C:core mediator complex"/>
    <property type="evidence" value="ECO:0007669"/>
    <property type="project" value="TreeGrafter"/>
</dbReference>
<evidence type="ECO:0000313" key="11">
    <source>
        <dbReference type="Proteomes" id="UP000070501"/>
    </source>
</evidence>
<dbReference type="GO" id="GO:0006357">
    <property type="term" value="P:regulation of transcription by RNA polymerase II"/>
    <property type="evidence" value="ECO:0007669"/>
    <property type="project" value="InterPro"/>
</dbReference>
<evidence type="ECO:0000256" key="1">
    <source>
        <dbReference type="ARBA" id="ARBA00004123"/>
    </source>
</evidence>
<feature type="region of interest" description="Disordered" evidence="9">
    <location>
        <begin position="155"/>
        <end position="207"/>
    </location>
</feature>
<keyword evidence="11" id="KW-1185">Reference proteome</keyword>
<evidence type="ECO:0000256" key="4">
    <source>
        <dbReference type="ARBA" id="ARBA00023015"/>
    </source>
</evidence>
<dbReference type="PANTHER" id="PTHR13208:SF2">
    <property type="entry name" value="MEDIATOR OF RNA POLYMERASE II TRANSCRIPTION SUBUNIT 4"/>
    <property type="match status" value="1"/>
</dbReference>
<evidence type="ECO:0000256" key="5">
    <source>
        <dbReference type="ARBA" id="ARBA00023163"/>
    </source>
</evidence>
<dbReference type="AlphaFoldDB" id="A0A136ITT1"/>
<keyword evidence="4 8" id="KW-0805">Transcription regulation</keyword>
<comment type="function">
    <text evidence="8">Component of the Mediator complex, a coactivator involved in the regulated transcription of nearly all RNA polymerase II-dependent genes. Mediator functions as a bridge to convey information from gene-specific regulatory proteins to the basal RNA polymerase II transcription machinery. Mediator is recruited to promoters by direct interactions with regulatory proteins and serves as a scaffold for the assembly of a functional preinitiation complex with RNA polymerase II and the general transcription factors.</text>
</comment>
<dbReference type="OrthoDB" id="1929813at2759"/>
<evidence type="ECO:0000313" key="10">
    <source>
        <dbReference type="EMBL" id="KXJ88315.1"/>
    </source>
</evidence>
<comment type="subcellular location">
    <subcellularLocation>
        <location evidence="1 8">Nucleus</location>
    </subcellularLocation>
</comment>
<evidence type="ECO:0000256" key="6">
    <source>
        <dbReference type="ARBA" id="ARBA00023242"/>
    </source>
</evidence>
<sequence length="350" mass="38760">MDKQIDARFDRVERALGSLTDSIAKYNPSIAQAHDYVAADEELHKGLQELQAHQTNYQRLEQLRAATASLDAQIKDTLSLLANTRKELNNAPATVFPDGPHYDIQYDQLLNYARIISRTTIPPAAAVAALHAQTELQNSNNAEITITSGLETAATTPGGIAGTPAATPNGAQSVLGGATPAPANASQQHSLDPMASQSQLSTESAERHLPGHIVEHIKSTIQTQFIPWPNEDNVRQGSLASMAILMEKGIDPEDYDPEEEKLRKEREEQERREQEERERAEREEREKRLREEQARQRAELARRREKEAAEGWRRQSVSAGGAGNPPATSPVGEKKQFMFTSLDDDDDDDD</sequence>
<dbReference type="InterPro" id="IPR019258">
    <property type="entry name" value="Mediator_Med4"/>
</dbReference>
<evidence type="ECO:0000256" key="9">
    <source>
        <dbReference type="SAM" id="MobiDB-lite"/>
    </source>
</evidence>
<dbReference type="GO" id="GO:0003712">
    <property type="term" value="F:transcription coregulator activity"/>
    <property type="evidence" value="ECO:0007669"/>
    <property type="project" value="InterPro"/>
</dbReference>
<name>A0A136ITT1_9PEZI</name>
<dbReference type="PANTHER" id="PTHR13208">
    <property type="entry name" value="MEDIATOR OF RNA POLYMERASE II TRANSCRIPTION SUBUNIT 4"/>
    <property type="match status" value="1"/>
</dbReference>
<keyword evidence="8" id="KW-0010">Activator</keyword>
<evidence type="ECO:0000256" key="8">
    <source>
        <dbReference type="RuleBase" id="RU364141"/>
    </source>
</evidence>